<feature type="domain" description="Glycosyl transferase 48" evidence="1">
    <location>
        <begin position="11"/>
        <end position="50"/>
    </location>
</feature>
<dbReference type="InterPro" id="IPR003440">
    <property type="entry name" value="Glyco_trans_48_dom"/>
</dbReference>
<comment type="caution">
    <text evidence="2">The sequence shown here is derived from an EMBL/GenBank/DDBJ whole genome shotgun (WGS) entry which is preliminary data.</text>
</comment>
<dbReference type="PANTHER" id="PTHR12741:SF47">
    <property type="entry name" value="CALLOSE SYNTHASE 9"/>
    <property type="match status" value="1"/>
</dbReference>
<dbReference type="GO" id="GO:0006075">
    <property type="term" value="P:(1-&gt;3)-beta-D-glucan biosynthetic process"/>
    <property type="evidence" value="ECO:0007669"/>
    <property type="project" value="InterPro"/>
</dbReference>
<evidence type="ECO:0000259" key="1">
    <source>
        <dbReference type="Pfam" id="PF02364"/>
    </source>
</evidence>
<keyword evidence="3" id="KW-1185">Reference proteome</keyword>
<sequence>MAYVVFFYFFLRVRMRYGHLDVFDRIFHITCGGFCKASHIINIREDIFAAQRRKMHKILSDVSRLHMQGEVYWTNFLVLTRPYGRETSLTMNTYSSKRKRCSA</sequence>
<name>A0AAW1H5W4_SAPOF</name>
<evidence type="ECO:0000313" key="2">
    <source>
        <dbReference type="EMBL" id="KAK9671858.1"/>
    </source>
</evidence>
<protein>
    <recommendedName>
        <fullName evidence="1">Glycosyl transferase 48 domain-containing protein</fullName>
    </recommendedName>
</protein>
<dbReference type="PANTHER" id="PTHR12741">
    <property type="entry name" value="LYST-INTERACTING PROTEIN LIP5 DOPAMINE RESPONSIVE PROTEIN DRG-1"/>
    <property type="match status" value="1"/>
</dbReference>
<dbReference type="Proteomes" id="UP001443914">
    <property type="component" value="Unassembled WGS sequence"/>
</dbReference>
<accession>A0AAW1H5W4</accession>
<organism evidence="2 3">
    <name type="scientific">Saponaria officinalis</name>
    <name type="common">Common soapwort</name>
    <name type="synonym">Lychnis saponaria</name>
    <dbReference type="NCBI Taxonomy" id="3572"/>
    <lineage>
        <taxon>Eukaryota</taxon>
        <taxon>Viridiplantae</taxon>
        <taxon>Streptophyta</taxon>
        <taxon>Embryophyta</taxon>
        <taxon>Tracheophyta</taxon>
        <taxon>Spermatophyta</taxon>
        <taxon>Magnoliopsida</taxon>
        <taxon>eudicotyledons</taxon>
        <taxon>Gunneridae</taxon>
        <taxon>Pentapetalae</taxon>
        <taxon>Caryophyllales</taxon>
        <taxon>Caryophyllaceae</taxon>
        <taxon>Caryophylleae</taxon>
        <taxon>Saponaria</taxon>
    </lineage>
</organism>
<dbReference type="GO" id="GO:0003843">
    <property type="term" value="F:1,3-beta-D-glucan synthase activity"/>
    <property type="evidence" value="ECO:0007669"/>
    <property type="project" value="InterPro"/>
</dbReference>
<gene>
    <name evidence="2" type="ORF">RND81_12G059100</name>
</gene>
<dbReference type="Pfam" id="PF02364">
    <property type="entry name" value="Glucan_synthase"/>
    <property type="match status" value="1"/>
</dbReference>
<reference evidence="2" key="1">
    <citation type="submission" date="2024-03" db="EMBL/GenBank/DDBJ databases">
        <title>WGS assembly of Saponaria officinalis var. Norfolk2.</title>
        <authorList>
            <person name="Jenkins J."/>
            <person name="Shu S."/>
            <person name="Grimwood J."/>
            <person name="Barry K."/>
            <person name="Goodstein D."/>
            <person name="Schmutz J."/>
            <person name="Leebens-Mack J."/>
            <person name="Osbourn A."/>
        </authorList>
    </citation>
    <scope>NUCLEOTIDE SEQUENCE [LARGE SCALE GENOMIC DNA]</scope>
    <source>
        <strain evidence="2">JIC</strain>
    </source>
</reference>
<dbReference type="GO" id="GO:0005886">
    <property type="term" value="C:plasma membrane"/>
    <property type="evidence" value="ECO:0007669"/>
    <property type="project" value="TreeGrafter"/>
</dbReference>
<dbReference type="EMBL" id="JBDFQZ010000012">
    <property type="protein sequence ID" value="KAK9671858.1"/>
    <property type="molecule type" value="Genomic_DNA"/>
</dbReference>
<evidence type="ECO:0000313" key="3">
    <source>
        <dbReference type="Proteomes" id="UP001443914"/>
    </source>
</evidence>
<dbReference type="AlphaFoldDB" id="A0AAW1H5W4"/>
<proteinExistence type="predicted"/>
<dbReference type="GO" id="GO:0000148">
    <property type="term" value="C:1,3-beta-D-glucan synthase complex"/>
    <property type="evidence" value="ECO:0007669"/>
    <property type="project" value="InterPro"/>
</dbReference>